<name>A0A5N6FA32_9EURO</name>
<keyword evidence="2" id="KW-1185">Reference proteome</keyword>
<gene>
    <name evidence="1" type="ORF">BDV33DRAFT_197728</name>
</gene>
<evidence type="ECO:0000313" key="2">
    <source>
        <dbReference type="Proteomes" id="UP000326799"/>
    </source>
</evidence>
<proteinExistence type="predicted"/>
<dbReference type="Proteomes" id="UP000326799">
    <property type="component" value="Unassembled WGS sequence"/>
</dbReference>
<accession>A0A5N6FA32</accession>
<evidence type="ECO:0000313" key="1">
    <source>
        <dbReference type="EMBL" id="KAB8226738.1"/>
    </source>
</evidence>
<dbReference type="AlphaFoldDB" id="A0A5N6FA32"/>
<reference evidence="1 2" key="1">
    <citation type="submission" date="2019-04" db="EMBL/GenBank/DDBJ databases">
        <title>Fungal friends and foes A comparative genomics study of 23 Aspergillus species from section Flavi.</title>
        <authorList>
            <consortium name="DOE Joint Genome Institute"/>
            <person name="Kjaerbolling I."/>
            <person name="Vesth T.C."/>
            <person name="Frisvad J.C."/>
            <person name="Nybo J.L."/>
            <person name="Theobald S."/>
            <person name="Kildgaard S."/>
            <person name="Petersen T.I."/>
            <person name="Kuo A."/>
            <person name="Sato A."/>
            <person name="Lyhne E.K."/>
            <person name="Kogle M.E."/>
            <person name="Wiebenga A."/>
            <person name="Kun R.S."/>
            <person name="Lubbers R.J."/>
            <person name="Makela M.R."/>
            <person name="Barry K."/>
            <person name="Chovatia M."/>
            <person name="Clum A."/>
            <person name="Daum C."/>
            <person name="Haridas S."/>
            <person name="He G."/>
            <person name="LaButti K."/>
            <person name="Lipzen A."/>
            <person name="Mondo S."/>
            <person name="Pangilinan J."/>
            <person name="Riley R."/>
            <person name="Salamov A."/>
            <person name="Simmons B.A."/>
            <person name="Magnuson J.K."/>
            <person name="Henrissat B."/>
            <person name="Mortensen U.H."/>
            <person name="Larsen T.O."/>
            <person name="De vries R.P."/>
            <person name="Grigoriev I.V."/>
            <person name="Machida M."/>
            <person name="Baker S.E."/>
            <person name="Andersen M.R."/>
        </authorList>
    </citation>
    <scope>NUCLEOTIDE SEQUENCE [LARGE SCALE GENOMIC DNA]</scope>
    <source>
        <strain evidence="1 2">CBS 126849</strain>
    </source>
</reference>
<dbReference type="EMBL" id="ML733391">
    <property type="protein sequence ID" value="KAB8226738.1"/>
    <property type="molecule type" value="Genomic_DNA"/>
</dbReference>
<sequence>MPSPPKAKTASVTVFLLGMPRSLQSIANGYTLLPEPTELYRFMTVGGADPFISLSLRQSPGCVPMGLATTTNQRPRRGAVDPELLPVPCCAGRFLRSSTSAGLTGSRLSVSAGLFSNRLRDLYGNAGSVVYYPRVPDGHWP</sequence>
<protein>
    <submittedName>
        <fullName evidence="1">Uncharacterized protein</fullName>
    </submittedName>
</protein>
<organism evidence="1 2">
    <name type="scientific">Aspergillus novoparasiticus</name>
    <dbReference type="NCBI Taxonomy" id="986946"/>
    <lineage>
        <taxon>Eukaryota</taxon>
        <taxon>Fungi</taxon>
        <taxon>Dikarya</taxon>
        <taxon>Ascomycota</taxon>
        <taxon>Pezizomycotina</taxon>
        <taxon>Eurotiomycetes</taxon>
        <taxon>Eurotiomycetidae</taxon>
        <taxon>Eurotiales</taxon>
        <taxon>Aspergillaceae</taxon>
        <taxon>Aspergillus</taxon>
        <taxon>Aspergillus subgen. Circumdati</taxon>
    </lineage>
</organism>